<sequence length="439" mass="48712">MTDSATPMDETWLDDMQRSAFGYFAQLVDPHNGLVPDTSRANSPVSIAVVGFALSSYPVGVARGWMSRADALRHSLAALRFLRDSDQSGTPQATGYKGFYYHFLDIHSGARVWQSELSMIDTALLIAGVLAAASYFGDDTPDEIELRHIADALYRRVDWCWAQDGGDTIRQGWKPECGFLHYGWEGYSEAIVLYALAMGSPTHPISGHGYHAWTATYQWENLYDGDFLYAGPLFVHHFSHAWIDFRGIRDAFMREKCSDYFENSRRAVLIQREYARLNPYGFAGYDESGWGLSACDGPSDEQQDVANETRRLFGYAARGVPYGPDDGTLSAPAVLASLPFAPEIALEGIHSMLLRYPQILTDGRLASAFNPSLATADGAAWVSAGHYGLDQGIVLMMIENHRSGLIWQLMRGCPYLVDGLRRAGFRGGWLLQPTHHGAR</sequence>
<dbReference type="PIRSF" id="PIRSF028431">
    <property type="entry name" value="UCP028431"/>
    <property type="match status" value="1"/>
</dbReference>
<evidence type="ECO:0000259" key="1">
    <source>
        <dbReference type="Pfam" id="PF10091"/>
    </source>
</evidence>
<dbReference type="Proteomes" id="UP000319486">
    <property type="component" value="Unassembled WGS sequence"/>
</dbReference>
<accession>A0A502CAV3</accession>
<evidence type="ECO:0000313" key="2">
    <source>
        <dbReference type="EMBL" id="TPG09820.1"/>
    </source>
</evidence>
<dbReference type="Pfam" id="PF10091">
    <property type="entry name" value="Glycoamylase"/>
    <property type="match status" value="1"/>
</dbReference>
<reference evidence="2 3" key="1">
    <citation type="journal article" date="2019" name="Environ. Microbiol.">
        <title>Species interactions and distinct microbial communities in high Arctic permafrost affected cryosols are associated with the CH4 and CO2 gas fluxes.</title>
        <authorList>
            <person name="Altshuler I."/>
            <person name="Hamel J."/>
            <person name="Turney S."/>
            <person name="Magnuson E."/>
            <person name="Levesque R."/>
            <person name="Greer C."/>
            <person name="Whyte L.G."/>
        </authorList>
    </citation>
    <scope>NUCLEOTIDE SEQUENCE [LARGE SCALE GENOMIC DNA]</scope>
    <source>
        <strain evidence="2 3">S13Y</strain>
    </source>
</reference>
<dbReference type="InterPro" id="IPR016883">
    <property type="entry name" value="UCP028431"/>
</dbReference>
<protein>
    <recommendedName>
        <fullName evidence="1">Glycoamylase-like domain-containing protein</fullName>
    </recommendedName>
</protein>
<dbReference type="AlphaFoldDB" id="A0A502CAV3"/>
<dbReference type="EMBL" id="RCZO01000004">
    <property type="protein sequence ID" value="TPG09820.1"/>
    <property type="molecule type" value="Genomic_DNA"/>
</dbReference>
<dbReference type="InterPro" id="IPR019282">
    <property type="entry name" value="Glycoamylase-like_cons_dom"/>
</dbReference>
<proteinExistence type="predicted"/>
<feature type="domain" description="Glycoamylase-like" evidence="1">
    <location>
        <begin position="181"/>
        <end position="414"/>
    </location>
</feature>
<name>A0A502CAV3_9GAMM</name>
<evidence type="ECO:0000313" key="3">
    <source>
        <dbReference type="Proteomes" id="UP000319486"/>
    </source>
</evidence>
<dbReference type="Gene3D" id="1.50.10.140">
    <property type="match status" value="1"/>
</dbReference>
<keyword evidence="3" id="KW-1185">Reference proteome</keyword>
<dbReference type="RefSeq" id="WP_140651737.1">
    <property type="nucleotide sequence ID" value="NZ_RCZO01000004.1"/>
</dbReference>
<organism evidence="2 3">
    <name type="scientific">Rhodanobacter glycinis</name>
    <dbReference type="NCBI Taxonomy" id="582702"/>
    <lineage>
        <taxon>Bacteria</taxon>
        <taxon>Pseudomonadati</taxon>
        <taxon>Pseudomonadota</taxon>
        <taxon>Gammaproteobacteria</taxon>
        <taxon>Lysobacterales</taxon>
        <taxon>Rhodanobacteraceae</taxon>
        <taxon>Rhodanobacter</taxon>
    </lineage>
</organism>
<comment type="caution">
    <text evidence="2">The sequence shown here is derived from an EMBL/GenBank/DDBJ whole genome shotgun (WGS) entry which is preliminary data.</text>
</comment>
<gene>
    <name evidence="2" type="ORF">EAH88_09155</name>
</gene>